<evidence type="ECO:0000313" key="3">
    <source>
        <dbReference type="EMBL" id="SBT58090.1"/>
    </source>
</evidence>
<accession>A0A1A9AHI5</accession>
<proteinExistence type="predicted"/>
<dbReference type="AlphaFoldDB" id="A0A1A9AHI5"/>
<evidence type="ECO:0000256" key="1">
    <source>
        <dbReference type="SAM" id="MobiDB-lite"/>
    </source>
</evidence>
<feature type="compositionally biased region" description="Polar residues" evidence="1">
    <location>
        <begin position="261"/>
        <end position="271"/>
    </location>
</feature>
<evidence type="ECO:0000313" key="2">
    <source>
        <dbReference type="EMBL" id="SBT56045.1"/>
    </source>
</evidence>
<gene>
    <name evidence="2" type="ORF">POVWA1_074000</name>
    <name evidence="3" type="ORF">POVWA2_083090</name>
</gene>
<protein>
    <submittedName>
        <fullName evidence="2">PIR Superfamily Protein</fullName>
    </submittedName>
</protein>
<dbReference type="InterPro" id="IPR008780">
    <property type="entry name" value="Plasmodium_Vir"/>
</dbReference>
<dbReference type="Pfam" id="PF05795">
    <property type="entry name" value="Plasmodium_Vir"/>
    <property type="match status" value="1"/>
</dbReference>
<dbReference type="EMBL" id="FLRD01000984">
    <property type="protein sequence ID" value="SBT56045.1"/>
    <property type="molecule type" value="Genomic_DNA"/>
</dbReference>
<evidence type="ECO:0000313" key="5">
    <source>
        <dbReference type="Proteomes" id="UP000078555"/>
    </source>
</evidence>
<organism evidence="2 5">
    <name type="scientific">Plasmodium ovale wallikeri</name>
    <dbReference type="NCBI Taxonomy" id="864142"/>
    <lineage>
        <taxon>Eukaryota</taxon>
        <taxon>Sar</taxon>
        <taxon>Alveolata</taxon>
        <taxon>Apicomplexa</taxon>
        <taxon>Aconoidasida</taxon>
        <taxon>Haemosporida</taxon>
        <taxon>Plasmodiidae</taxon>
        <taxon>Plasmodium</taxon>
        <taxon>Plasmodium (Plasmodium)</taxon>
    </lineage>
</organism>
<reference evidence="2" key="1">
    <citation type="submission" date="2016-05" db="EMBL/GenBank/DDBJ databases">
        <authorList>
            <person name="Lavstsen T."/>
            <person name="Jespersen J.S."/>
        </authorList>
    </citation>
    <scope>NUCLEOTIDE SEQUENCE [LARGE SCALE GENOMIC DNA]</scope>
</reference>
<feature type="region of interest" description="Disordered" evidence="1">
    <location>
        <begin position="248"/>
        <end position="271"/>
    </location>
</feature>
<keyword evidence="5" id="KW-1185">Reference proteome</keyword>
<dbReference type="EMBL" id="FLRE01002171">
    <property type="protein sequence ID" value="SBT58090.1"/>
    <property type="molecule type" value="Genomic_DNA"/>
</dbReference>
<reference evidence="4 5" key="2">
    <citation type="submission" date="2016-05" db="EMBL/GenBank/DDBJ databases">
        <authorList>
            <person name="Naeem Raeece"/>
        </authorList>
    </citation>
    <scope>NUCLEOTIDE SEQUENCE [LARGE SCALE GENOMIC DNA]</scope>
</reference>
<sequence length="348" mass="41382">MSETKSTYTLDKFAVEDDEFKNATLYKIYNKFLNTCKGENDDVYDDDDCSVDSYKGRSDLLLNIYISTVVNNLKRIGNYERIFFLDINYNENEVYTYFKYWFLDQILDKDFNDEEITTLFERLNQKKEKFRNARCEFYTMKLDEIKIMKKIYDYYAFYNAYNGEHEKINEKISKSQYCEYIKSGILYSEYYHTTCAESPYSGESLCKEFNKYIKNHIKFEENTLSSIKCVADQSPLIENKKLEYKFSDDKQLPESEDAEVDSQTTEDSGLTGSSMATVLPVSFVGTFSVLFLLYKFTPFRSFLHPQIQRMNNLWKNEDQETEELLINNFETEDSDSENKEYNITYHSY</sequence>
<dbReference type="Proteomes" id="UP000078550">
    <property type="component" value="Unassembled WGS sequence"/>
</dbReference>
<evidence type="ECO:0000313" key="4">
    <source>
        <dbReference type="Proteomes" id="UP000078550"/>
    </source>
</evidence>
<dbReference type="Proteomes" id="UP000078555">
    <property type="component" value="Unassembled WGS sequence"/>
</dbReference>
<name>A0A1A9AHI5_PLAOA</name>